<evidence type="ECO:0000256" key="1">
    <source>
        <dbReference type="SAM" id="MobiDB-lite"/>
    </source>
</evidence>
<feature type="compositionally biased region" description="Basic residues" evidence="1">
    <location>
        <begin position="43"/>
        <end position="52"/>
    </location>
</feature>
<sequence length="52" mass="6001">MAQIHGDVEIRNRSELPKTSSHVFIALASFHRPLTSEKEKKNKGNKRRSNKK</sequence>
<evidence type="ECO:0000313" key="2">
    <source>
        <dbReference type="EMBL" id="KAK9108042.1"/>
    </source>
</evidence>
<organism evidence="2 3">
    <name type="scientific">Stephania yunnanensis</name>
    <dbReference type="NCBI Taxonomy" id="152371"/>
    <lineage>
        <taxon>Eukaryota</taxon>
        <taxon>Viridiplantae</taxon>
        <taxon>Streptophyta</taxon>
        <taxon>Embryophyta</taxon>
        <taxon>Tracheophyta</taxon>
        <taxon>Spermatophyta</taxon>
        <taxon>Magnoliopsida</taxon>
        <taxon>Ranunculales</taxon>
        <taxon>Menispermaceae</taxon>
        <taxon>Menispermoideae</taxon>
        <taxon>Cissampelideae</taxon>
        <taxon>Stephania</taxon>
    </lineage>
</organism>
<proteinExistence type="predicted"/>
<gene>
    <name evidence="2" type="ORF">Syun_024053</name>
</gene>
<keyword evidence="3" id="KW-1185">Reference proteome</keyword>
<comment type="caution">
    <text evidence="2">The sequence shown here is derived from an EMBL/GenBank/DDBJ whole genome shotgun (WGS) entry which is preliminary data.</text>
</comment>
<protein>
    <submittedName>
        <fullName evidence="2">Uncharacterized protein</fullName>
    </submittedName>
</protein>
<accession>A0AAP0I2P0</accession>
<feature type="compositionally biased region" description="Basic and acidic residues" evidence="1">
    <location>
        <begin position="1"/>
        <end position="16"/>
    </location>
</feature>
<reference evidence="2 3" key="1">
    <citation type="submission" date="2024-01" db="EMBL/GenBank/DDBJ databases">
        <title>Genome assemblies of Stephania.</title>
        <authorList>
            <person name="Yang L."/>
        </authorList>
    </citation>
    <scope>NUCLEOTIDE SEQUENCE [LARGE SCALE GENOMIC DNA]</scope>
    <source>
        <strain evidence="2">YNDBR</strain>
        <tissue evidence="2">Leaf</tissue>
    </source>
</reference>
<dbReference type="Proteomes" id="UP001420932">
    <property type="component" value="Unassembled WGS sequence"/>
</dbReference>
<dbReference type="AlphaFoldDB" id="A0AAP0I2P0"/>
<name>A0AAP0I2P0_9MAGN</name>
<dbReference type="EMBL" id="JBBNAF010000010">
    <property type="protein sequence ID" value="KAK9108042.1"/>
    <property type="molecule type" value="Genomic_DNA"/>
</dbReference>
<feature type="region of interest" description="Disordered" evidence="1">
    <location>
        <begin position="1"/>
        <end position="20"/>
    </location>
</feature>
<feature type="region of interest" description="Disordered" evidence="1">
    <location>
        <begin position="30"/>
        <end position="52"/>
    </location>
</feature>
<evidence type="ECO:0000313" key="3">
    <source>
        <dbReference type="Proteomes" id="UP001420932"/>
    </source>
</evidence>